<feature type="chain" id="PRO_5008580575" description="TNFR-Cys domain-containing protein" evidence="3">
    <location>
        <begin position="23"/>
        <end position="224"/>
    </location>
</feature>
<evidence type="ECO:0000256" key="2">
    <source>
        <dbReference type="SAM" id="Phobius"/>
    </source>
</evidence>
<proteinExistence type="predicted"/>
<keyword evidence="2" id="KW-1133">Transmembrane helix</keyword>
<evidence type="ECO:0008006" key="6">
    <source>
        <dbReference type="Google" id="ProtNLM"/>
    </source>
</evidence>
<keyword evidence="3" id="KW-0732">Signal</keyword>
<dbReference type="AlphaFoldDB" id="A0A1B6CQL4"/>
<feature type="region of interest" description="Disordered" evidence="1">
    <location>
        <begin position="205"/>
        <end position="224"/>
    </location>
</feature>
<dbReference type="EMBL" id="GEDC01021630">
    <property type="protein sequence ID" value="JAS15668.1"/>
    <property type="molecule type" value="Transcribed_RNA"/>
</dbReference>
<gene>
    <name evidence="4" type="ORF">g.43807</name>
    <name evidence="5" type="ORF">g.43808</name>
</gene>
<evidence type="ECO:0000313" key="5">
    <source>
        <dbReference type="EMBL" id="JAS30270.1"/>
    </source>
</evidence>
<accession>A0A1B6CQL4</accession>
<feature type="signal peptide" evidence="3">
    <location>
        <begin position="1"/>
        <end position="22"/>
    </location>
</feature>
<evidence type="ECO:0000313" key="4">
    <source>
        <dbReference type="EMBL" id="JAS15668.1"/>
    </source>
</evidence>
<keyword evidence="2" id="KW-0812">Transmembrane</keyword>
<sequence>MAVLNQLILAGLLAVFVEVGAASSVKNCGERTCSQYEYCSDFICEDCAKICTETTHNYDESTCKLNCEDYIHDHVLGFVRRSEVQDLIDKATSKQYVFSLISLFLSVLIVVFIIGAILYVWIQYRRRKIVDTSKTMKKMQSVQVISNNNSAIDGVSNLNRLHLKMPTPSIDNKDAPSEVTITTPISTRHPTEDATLEYAYDNPVLTHSPTSLKESPRVRTETSF</sequence>
<protein>
    <recommendedName>
        <fullName evidence="6">TNFR-Cys domain-containing protein</fullName>
    </recommendedName>
</protein>
<evidence type="ECO:0000256" key="1">
    <source>
        <dbReference type="SAM" id="MobiDB-lite"/>
    </source>
</evidence>
<name>A0A1B6CQL4_9HEMI</name>
<keyword evidence="2" id="KW-0472">Membrane</keyword>
<evidence type="ECO:0000256" key="3">
    <source>
        <dbReference type="SAM" id="SignalP"/>
    </source>
</evidence>
<feature type="transmembrane region" description="Helical" evidence="2">
    <location>
        <begin position="96"/>
        <end position="122"/>
    </location>
</feature>
<dbReference type="EMBL" id="GEDC01007028">
    <property type="protein sequence ID" value="JAS30270.1"/>
    <property type="molecule type" value="Transcribed_RNA"/>
</dbReference>
<feature type="compositionally biased region" description="Basic and acidic residues" evidence="1">
    <location>
        <begin position="214"/>
        <end position="224"/>
    </location>
</feature>
<reference evidence="4" key="1">
    <citation type="submission" date="2015-12" db="EMBL/GenBank/DDBJ databases">
        <title>De novo transcriptome assembly of four potential Pierce s Disease insect vectors from Arizona vineyards.</title>
        <authorList>
            <person name="Tassone E.E."/>
        </authorList>
    </citation>
    <scope>NUCLEOTIDE SEQUENCE</scope>
</reference>
<organism evidence="4">
    <name type="scientific">Clastoptera arizonana</name>
    <name type="common">Arizona spittle bug</name>
    <dbReference type="NCBI Taxonomy" id="38151"/>
    <lineage>
        <taxon>Eukaryota</taxon>
        <taxon>Metazoa</taxon>
        <taxon>Ecdysozoa</taxon>
        <taxon>Arthropoda</taxon>
        <taxon>Hexapoda</taxon>
        <taxon>Insecta</taxon>
        <taxon>Pterygota</taxon>
        <taxon>Neoptera</taxon>
        <taxon>Paraneoptera</taxon>
        <taxon>Hemiptera</taxon>
        <taxon>Auchenorrhyncha</taxon>
        <taxon>Cercopoidea</taxon>
        <taxon>Clastopteridae</taxon>
        <taxon>Clastoptera</taxon>
    </lineage>
</organism>